<sequence>MSNPSFEPVLTVKLTLGTPWRIGQAGSGEFITGVPFTGGNLKSVEGGLLSGLVDAECIHGLDMSRLPSSQDFTRLSVESIWRNKDDAMIHLSYDALLRMTDEIKNIFMAHKDAKSTSFGDVYAHFKFQTGTPKLKGLEENLFVGSGRFVLEEGKDLAVEYNIGRIVG</sequence>
<keyword evidence="2" id="KW-1185">Reference proteome</keyword>
<dbReference type="Pfam" id="PF11578">
    <property type="entry name" value="DUF3237"/>
    <property type="match status" value="1"/>
</dbReference>
<evidence type="ECO:0000313" key="2">
    <source>
        <dbReference type="Proteomes" id="UP000235672"/>
    </source>
</evidence>
<organism evidence="1 2">
    <name type="scientific">Hyaloscypha hepaticicola</name>
    <dbReference type="NCBI Taxonomy" id="2082293"/>
    <lineage>
        <taxon>Eukaryota</taxon>
        <taxon>Fungi</taxon>
        <taxon>Dikarya</taxon>
        <taxon>Ascomycota</taxon>
        <taxon>Pezizomycotina</taxon>
        <taxon>Leotiomycetes</taxon>
        <taxon>Helotiales</taxon>
        <taxon>Hyaloscyphaceae</taxon>
        <taxon>Hyaloscypha</taxon>
    </lineage>
</organism>
<proteinExistence type="predicted"/>
<accession>A0A2J6Q7Y5</accession>
<dbReference type="OrthoDB" id="2544694at2759"/>
<protein>
    <submittedName>
        <fullName evidence="1">Uncharacterized protein</fullName>
    </submittedName>
</protein>
<dbReference type="Proteomes" id="UP000235672">
    <property type="component" value="Unassembled WGS sequence"/>
</dbReference>
<dbReference type="EMBL" id="KZ613478">
    <property type="protein sequence ID" value="PMD22397.1"/>
    <property type="molecule type" value="Genomic_DNA"/>
</dbReference>
<evidence type="ECO:0000313" key="1">
    <source>
        <dbReference type="EMBL" id="PMD22397.1"/>
    </source>
</evidence>
<gene>
    <name evidence="1" type="ORF">NA56DRAFT_688463</name>
</gene>
<dbReference type="AlphaFoldDB" id="A0A2J6Q7Y5"/>
<reference evidence="1 2" key="1">
    <citation type="submission" date="2016-05" db="EMBL/GenBank/DDBJ databases">
        <title>A degradative enzymes factory behind the ericoid mycorrhizal symbiosis.</title>
        <authorList>
            <consortium name="DOE Joint Genome Institute"/>
            <person name="Martino E."/>
            <person name="Morin E."/>
            <person name="Grelet G."/>
            <person name="Kuo A."/>
            <person name="Kohler A."/>
            <person name="Daghino S."/>
            <person name="Barry K."/>
            <person name="Choi C."/>
            <person name="Cichocki N."/>
            <person name="Clum A."/>
            <person name="Copeland A."/>
            <person name="Hainaut M."/>
            <person name="Haridas S."/>
            <person name="Labutti K."/>
            <person name="Lindquist E."/>
            <person name="Lipzen A."/>
            <person name="Khouja H.-R."/>
            <person name="Murat C."/>
            <person name="Ohm R."/>
            <person name="Olson A."/>
            <person name="Spatafora J."/>
            <person name="Veneault-Fourrey C."/>
            <person name="Henrissat B."/>
            <person name="Grigoriev I."/>
            <person name="Martin F."/>
            <person name="Perotto S."/>
        </authorList>
    </citation>
    <scope>NUCLEOTIDE SEQUENCE [LARGE SCALE GENOMIC DNA]</scope>
    <source>
        <strain evidence="1 2">UAMH 7357</strain>
    </source>
</reference>
<dbReference type="Gene3D" id="2.40.160.20">
    <property type="match status" value="1"/>
</dbReference>
<name>A0A2J6Q7Y5_9HELO</name>
<dbReference type="STRING" id="1745343.A0A2J6Q7Y5"/>